<proteinExistence type="predicted"/>
<evidence type="ECO:0000313" key="1">
    <source>
        <dbReference type="EMBL" id="MBA4633199.1"/>
    </source>
</evidence>
<dbReference type="EMBL" id="GISG01085894">
    <property type="protein sequence ID" value="MBA4633199.1"/>
    <property type="molecule type" value="Transcribed_RNA"/>
</dbReference>
<reference evidence="1" key="2">
    <citation type="submission" date="2020-07" db="EMBL/GenBank/DDBJ databases">
        <authorList>
            <person name="Vera ALvarez R."/>
            <person name="Arias-Moreno D.M."/>
            <person name="Jimenez-Jacinto V."/>
            <person name="Jimenez-Bremont J.F."/>
            <person name="Swaminathan K."/>
            <person name="Moose S.P."/>
            <person name="Guerrero-Gonzalez M.L."/>
            <person name="Marino-Ramirez L."/>
            <person name="Landsman D."/>
            <person name="Rodriguez-Kessler M."/>
            <person name="Delgado-Sanchez P."/>
        </authorList>
    </citation>
    <scope>NUCLEOTIDE SEQUENCE</scope>
    <source>
        <tissue evidence="1">Cladode</tissue>
    </source>
</reference>
<accession>A0A7C8Z3D7</accession>
<protein>
    <submittedName>
        <fullName evidence="1">Uncharacterized protein</fullName>
    </submittedName>
</protein>
<organism evidence="1">
    <name type="scientific">Opuntia streptacantha</name>
    <name type="common">Prickly pear cactus</name>
    <name type="synonym">Opuntia cardona</name>
    <dbReference type="NCBI Taxonomy" id="393608"/>
    <lineage>
        <taxon>Eukaryota</taxon>
        <taxon>Viridiplantae</taxon>
        <taxon>Streptophyta</taxon>
        <taxon>Embryophyta</taxon>
        <taxon>Tracheophyta</taxon>
        <taxon>Spermatophyta</taxon>
        <taxon>Magnoliopsida</taxon>
        <taxon>eudicotyledons</taxon>
        <taxon>Gunneridae</taxon>
        <taxon>Pentapetalae</taxon>
        <taxon>Caryophyllales</taxon>
        <taxon>Cactineae</taxon>
        <taxon>Cactaceae</taxon>
        <taxon>Opuntioideae</taxon>
        <taxon>Opuntia</taxon>
    </lineage>
</organism>
<name>A0A7C8Z3D7_OPUST</name>
<reference evidence="1" key="1">
    <citation type="journal article" date="2013" name="J. Plant Res.">
        <title>Effect of fungi and light on seed germination of three Opuntia species from semiarid lands of central Mexico.</title>
        <authorList>
            <person name="Delgado-Sanchez P."/>
            <person name="Jimenez-Bremont J.F."/>
            <person name="Guerrero-Gonzalez Mde L."/>
            <person name="Flores J."/>
        </authorList>
    </citation>
    <scope>NUCLEOTIDE SEQUENCE</scope>
    <source>
        <tissue evidence="1">Cladode</tissue>
    </source>
</reference>
<dbReference type="AlphaFoldDB" id="A0A7C8Z3D7"/>
<sequence length="119" mass="14307">MIILMEVKRDMLNRLHMLLRLEHCLHPAQHPGSQHQPKPLLQHLQRQLLFLIYWATYWTMQILWSQWISLHQLAHLCQCYCLHLKVKVYKSALNLYGGMDKYSTACFLRITHHPFLMDS</sequence>